<feature type="compositionally biased region" description="Polar residues" evidence="6">
    <location>
        <begin position="101"/>
        <end position="114"/>
    </location>
</feature>
<dbReference type="EMBL" id="JAPWTJ010002690">
    <property type="protein sequence ID" value="KAJ8964940.1"/>
    <property type="molecule type" value="Genomic_DNA"/>
</dbReference>
<dbReference type="InterPro" id="IPR008962">
    <property type="entry name" value="PapD-like_sf"/>
</dbReference>
<evidence type="ECO:0000256" key="1">
    <source>
        <dbReference type="ARBA" id="ARBA00004211"/>
    </source>
</evidence>
<gene>
    <name evidence="8" type="ORF">NQ317_007678</name>
</gene>
<dbReference type="Gene3D" id="2.60.40.10">
    <property type="entry name" value="Immunoglobulins"/>
    <property type="match status" value="1"/>
</dbReference>
<evidence type="ECO:0000256" key="2">
    <source>
        <dbReference type="ARBA" id="ARBA00022692"/>
    </source>
</evidence>
<dbReference type="Proteomes" id="UP001162164">
    <property type="component" value="Unassembled WGS sequence"/>
</dbReference>
<evidence type="ECO:0000256" key="3">
    <source>
        <dbReference type="ARBA" id="ARBA00022989"/>
    </source>
</evidence>
<evidence type="ECO:0008006" key="10">
    <source>
        <dbReference type="Google" id="ProtNLM"/>
    </source>
</evidence>
<feature type="transmembrane region" description="Helical" evidence="7">
    <location>
        <begin position="175"/>
        <end position="195"/>
    </location>
</feature>
<name>A0ABQ9IU20_9CUCU</name>
<evidence type="ECO:0000256" key="5">
    <source>
        <dbReference type="SAM" id="Coils"/>
    </source>
</evidence>
<organism evidence="8 9">
    <name type="scientific">Molorchus minor</name>
    <dbReference type="NCBI Taxonomy" id="1323400"/>
    <lineage>
        <taxon>Eukaryota</taxon>
        <taxon>Metazoa</taxon>
        <taxon>Ecdysozoa</taxon>
        <taxon>Arthropoda</taxon>
        <taxon>Hexapoda</taxon>
        <taxon>Insecta</taxon>
        <taxon>Pterygota</taxon>
        <taxon>Neoptera</taxon>
        <taxon>Endopterygota</taxon>
        <taxon>Coleoptera</taxon>
        <taxon>Polyphaga</taxon>
        <taxon>Cucujiformia</taxon>
        <taxon>Chrysomeloidea</taxon>
        <taxon>Cerambycidae</taxon>
        <taxon>Lamiinae</taxon>
        <taxon>Monochamini</taxon>
        <taxon>Molorchus</taxon>
    </lineage>
</organism>
<feature type="region of interest" description="Disordered" evidence="6">
    <location>
        <begin position="88"/>
        <end position="114"/>
    </location>
</feature>
<sequence>MIDDCQHLVVSTSWCSPHLVLSSPASLLIFPVCLQPFLFDPAEKNKHKFMVQTVFAPEGEINLEQLWKEISPEQLMDSKLKCVFEMPAEQNESHEDPNKASPKSVTTTEANNTVPSELQKAAQEVQQLREEESQLRQENLNLKEHILQLQQQIGLVRSAPSNRYAPPVQEQTIPMVYVGLAVILGFIGIILGKFAL</sequence>
<dbReference type="CDD" id="cd14686">
    <property type="entry name" value="bZIP"/>
    <property type="match status" value="1"/>
</dbReference>
<keyword evidence="3 7" id="KW-1133">Transmembrane helix</keyword>
<keyword evidence="9" id="KW-1185">Reference proteome</keyword>
<keyword evidence="5" id="KW-0175">Coiled coil</keyword>
<dbReference type="PANTHER" id="PTHR10809:SF6">
    <property type="entry name" value="AT11025P-RELATED"/>
    <property type="match status" value="1"/>
</dbReference>
<evidence type="ECO:0000256" key="7">
    <source>
        <dbReference type="SAM" id="Phobius"/>
    </source>
</evidence>
<reference evidence="8" key="1">
    <citation type="journal article" date="2023" name="Insect Mol. Biol.">
        <title>Genome sequencing provides insights into the evolution of gene families encoding plant cell wall-degrading enzymes in longhorned beetles.</title>
        <authorList>
            <person name="Shin N.R."/>
            <person name="Okamura Y."/>
            <person name="Kirsch R."/>
            <person name="Pauchet Y."/>
        </authorList>
    </citation>
    <scope>NUCLEOTIDE SEQUENCE</scope>
    <source>
        <strain evidence="8">MMC_N1</strain>
    </source>
</reference>
<evidence type="ECO:0000256" key="4">
    <source>
        <dbReference type="ARBA" id="ARBA00023136"/>
    </source>
</evidence>
<accession>A0ABQ9IU20</accession>
<feature type="coiled-coil region" evidence="5">
    <location>
        <begin position="118"/>
        <end position="152"/>
    </location>
</feature>
<comment type="caution">
    <text evidence="8">The sequence shown here is derived from an EMBL/GenBank/DDBJ whole genome shotgun (WGS) entry which is preliminary data.</text>
</comment>
<keyword evidence="2 7" id="KW-0812">Transmembrane</keyword>
<keyword evidence="4 7" id="KW-0472">Membrane</keyword>
<dbReference type="PANTHER" id="PTHR10809">
    <property type="entry name" value="VESICLE-ASSOCIATED MEMBRANE PROTEIN-ASSOCIATED PROTEIN"/>
    <property type="match status" value="1"/>
</dbReference>
<evidence type="ECO:0000313" key="8">
    <source>
        <dbReference type="EMBL" id="KAJ8964940.1"/>
    </source>
</evidence>
<protein>
    <recommendedName>
        <fullName evidence="10">VAMP-associated protein</fullName>
    </recommendedName>
</protein>
<evidence type="ECO:0000256" key="6">
    <source>
        <dbReference type="SAM" id="MobiDB-lite"/>
    </source>
</evidence>
<dbReference type="SUPFAM" id="SSF49354">
    <property type="entry name" value="PapD-like"/>
    <property type="match status" value="1"/>
</dbReference>
<dbReference type="InterPro" id="IPR016763">
    <property type="entry name" value="VAP"/>
</dbReference>
<dbReference type="InterPro" id="IPR013783">
    <property type="entry name" value="Ig-like_fold"/>
</dbReference>
<evidence type="ECO:0000313" key="9">
    <source>
        <dbReference type="Proteomes" id="UP001162164"/>
    </source>
</evidence>
<proteinExistence type="predicted"/>
<comment type="subcellular location">
    <subcellularLocation>
        <location evidence="1">Membrane</location>
        <topology evidence="1">Single-pass type IV membrane protein</topology>
    </subcellularLocation>
</comment>